<proteinExistence type="predicted"/>
<dbReference type="RefSeq" id="WP_116301245.1">
    <property type="nucleotide sequence ID" value="NZ_NFZV01000003.1"/>
</dbReference>
<organism evidence="2 3">
    <name type="scientific">Alkalilimnicola ehrlichii</name>
    <dbReference type="NCBI Taxonomy" id="351052"/>
    <lineage>
        <taxon>Bacteria</taxon>
        <taxon>Pseudomonadati</taxon>
        <taxon>Pseudomonadota</taxon>
        <taxon>Gammaproteobacteria</taxon>
        <taxon>Chromatiales</taxon>
        <taxon>Ectothiorhodospiraceae</taxon>
        <taxon>Alkalilimnicola</taxon>
    </lineage>
</organism>
<protein>
    <submittedName>
        <fullName evidence="2">Uncharacterized protein</fullName>
    </submittedName>
</protein>
<reference evidence="3" key="1">
    <citation type="submission" date="2017-05" db="EMBL/GenBank/DDBJ databases">
        <authorList>
            <person name="Sharma S."/>
            <person name="Sidhu C."/>
            <person name="Pinnaka A.K."/>
        </authorList>
    </citation>
    <scope>NUCLEOTIDE SEQUENCE [LARGE SCALE GENOMIC DNA]</scope>
    <source>
        <strain evidence="3">AK93</strain>
    </source>
</reference>
<dbReference type="EMBL" id="NFZW01000004">
    <property type="protein sequence ID" value="RFA38387.1"/>
    <property type="molecule type" value="Genomic_DNA"/>
</dbReference>
<evidence type="ECO:0000313" key="3">
    <source>
        <dbReference type="Proteomes" id="UP000256763"/>
    </source>
</evidence>
<dbReference type="OrthoDB" id="5766962at2"/>
<comment type="caution">
    <text evidence="2">The sequence shown here is derived from an EMBL/GenBank/DDBJ whole genome shotgun (WGS) entry which is preliminary data.</text>
</comment>
<evidence type="ECO:0000313" key="2">
    <source>
        <dbReference type="EMBL" id="RFA38387.1"/>
    </source>
</evidence>
<name>A0A3E0X1N4_9GAMM</name>
<keyword evidence="3" id="KW-1185">Reference proteome</keyword>
<feature type="region of interest" description="Disordered" evidence="1">
    <location>
        <begin position="36"/>
        <end position="60"/>
    </location>
</feature>
<accession>A0A3E0X1N4</accession>
<dbReference type="Proteomes" id="UP000256763">
    <property type="component" value="Unassembled WGS sequence"/>
</dbReference>
<sequence length="147" mass="16196">MKIDGGNSYLFAGQQAQMKNAARTNDQASFKTVMAEESHRDVGKESAARAETGQTDFSHMTRQELRDWMNEQIRSGSMSLDQSSSLVAMTAAISVGPEGAAVDNARIQNERVNFFDIAQNGLDFYLSRGDLNAAEKVREAIDIMKRA</sequence>
<gene>
    <name evidence="2" type="ORF">CAL65_06090</name>
</gene>
<dbReference type="AlphaFoldDB" id="A0A3E0X1N4"/>
<evidence type="ECO:0000256" key="1">
    <source>
        <dbReference type="SAM" id="MobiDB-lite"/>
    </source>
</evidence>
<feature type="compositionally biased region" description="Basic and acidic residues" evidence="1">
    <location>
        <begin position="36"/>
        <end position="48"/>
    </location>
</feature>